<organism evidence="7 8">
    <name type="scientific">Dethiosulfovibrio salsuginis</name>
    <dbReference type="NCBI Taxonomy" id="561720"/>
    <lineage>
        <taxon>Bacteria</taxon>
        <taxon>Thermotogati</taxon>
        <taxon>Synergistota</taxon>
        <taxon>Synergistia</taxon>
        <taxon>Synergistales</taxon>
        <taxon>Dethiosulfovibrionaceae</taxon>
        <taxon>Dethiosulfovibrio</taxon>
    </lineage>
</organism>
<dbReference type="Pfam" id="PF04932">
    <property type="entry name" value="Wzy_C"/>
    <property type="match status" value="1"/>
</dbReference>
<protein>
    <submittedName>
        <fullName evidence="7">O-antigen ligase</fullName>
    </submittedName>
</protein>
<gene>
    <name evidence="7" type="ORF">SAMN06275492_10753</name>
</gene>
<dbReference type="EMBL" id="FXBB01000007">
    <property type="protein sequence ID" value="SMG21417.1"/>
    <property type="molecule type" value="Genomic_DNA"/>
</dbReference>
<feature type="transmembrane region" description="Helical" evidence="5">
    <location>
        <begin position="96"/>
        <end position="113"/>
    </location>
</feature>
<feature type="domain" description="O-antigen ligase-related" evidence="6">
    <location>
        <begin position="215"/>
        <end position="366"/>
    </location>
</feature>
<feature type="transmembrane region" description="Helical" evidence="5">
    <location>
        <begin position="203"/>
        <end position="220"/>
    </location>
</feature>
<feature type="transmembrane region" description="Helical" evidence="5">
    <location>
        <begin position="449"/>
        <end position="468"/>
    </location>
</feature>
<keyword evidence="2 5" id="KW-0812">Transmembrane</keyword>
<dbReference type="PANTHER" id="PTHR37422:SF13">
    <property type="entry name" value="LIPOPOLYSACCHARIDE BIOSYNTHESIS PROTEIN PA4999-RELATED"/>
    <property type="match status" value="1"/>
</dbReference>
<dbReference type="RefSeq" id="WP_143340806.1">
    <property type="nucleotide sequence ID" value="NZ_FXBB01000007.1"/>
</dbReference>
<feature type="transmembrane region" description="Helical" evidence="5">
    <location>
        <begin position="69"/>
        <end position="90"/>
    </location>
</feature>
<dbReference type="GO" id="GO:0016020">
    <property type="term" value="C:membrane"/>
    <property type="evidence" value="ECO:0007669"/>
    <property type="project" value="UniProtKB-SubCell"/>
</dbReference>
<evidence type="ECO:0000256" key="1">
    <source>
        <dbReference type="ARBA" id="ARBA00004141"/>
    </source>
</evidence>
<dbReference type="PANTHER" id="PTHR37422">
    <property type="entry name" value="TEICHURONIC ACID BIOSYNTHESIS PROTEIN TUAE"/>
    <property type="match status" value="1"/>
</dbReference>
<feature type="transmembrane region" description="Helical" evidence="5">
    <location>
        <begin position="350"/>
        <end position="376"/>
    </location>
</feature>
<accession>A0A1X7J233</accession>
<feature type="transmembrane region" description="Helical" evidence="5">
    <location>
        <begin position="226"/>
        <end position="244"/>
    </location>
</feature>
<evidence type="ECO:0000256" key="2">
    <source>
        <dbReference type="ARBA" id="ARBA00022692"/>
    </source>
</evidence>
<dbReference type="Proteomes" id="UP000193355">
    <property type="component" value="Unassembled WGS sequence"/>
</dbReference>
<name>A0A1X7J233_9BACT</name>
<keyword evidence="3 5" id="KW-1133">Transmembrane helix</keyword>
<comment type="subcellular location">
    <subcellularLocation>
        <location evidence="1">Membrane</location>
        <topology evidence="1">Multi-pass membrane protein</topology>
    </subcellularLocation>
</comment>
<feature type="transmembrane region" description="Helical" evidence="5">
    <location>
        <begin position="34"/>
        <end position="57"/>
    </location>
</feature>
<dbReference type="OrthoDB" id="2046at2"/>
<evidence type="ECO:0000259" key="6">
    <source>
        <dbReference type="Pfam" id="PF04932"/>
    </source>
</evidence>
<dbReference type="InterPro" id="IPR007016">
    <property type="entry name" value="O-antigen_ligase-rel_domated"/>
</dbReference>
<dbReference type="GO" id="GO:0016874">
    <property type="term" value="F:ligase activity"/>
    <property type="evidence" value="ECO:0007669"/>
    <property type="project" value="UniProtKB-KW"/>
</dbReference>
<reference evidence="8" key="1">
    <citation type="submission" date="2017-04" db="EMBL/GenBank/DDBJ databases">
        <authorList>
            <person name="Varghese N."/>
            <person name="Submissions S."/>
        </authorList>
    </citation>
    <scope>NUCLEOTIDE SEQUENCE [LARGE SCALE GENOMIC DNA]</scope>
    <source>
        <strain evidence="8">USBA 82</strain>
    </source>
</reference>
<evidence type="ECO:0000313" key="7">
    <source>
        <dbReference type="EMBL" id="SMG21417.1"/>
    </source>
</evidence>
<keyword evidence="7" id="KW-0436">Ligase</keyword>
<dbReference type="AlphaFoldDB" id="A0A1X7J233"/>
<dbReference type="InterPro" id="IPR051533">
    <property type="entry name" value="WaaL-like"/>
</dbReference>
<evidence type="ECO:0000256" key="5">
    <source>
        <dbReference type="SAM" id="Phobius"/>
    </source>
</evidence>
<keyword evidence="8" id="KW-1185">Reference proteome</keyword>
<feature type="transmembrane region" description="Helical" evidence="5">
    <location>
        <begin position="388"/>
        <end position="407"/>
    </location>
</feature>
<feature type="transmembrane region" description="Helical" evidence="5">
    <location>
        <begin position="174"/>
        <end position="191"/>
    </location>
</feature>
<keyword evidence="4 5" id="KW-0472">Membrane</keyword>
<dbReference type="STRING" id="561720.SAMN06275492_10753"/>
<sequence length="581" mass="66021">MSPLDRLFFLAVAVSLALPNLIYSGVYFFQTLHLMKWTFALAPIGVMSLLIGTLLAWKGADTAKVRVDLFGWIWFALLMYITLQPLWAPIKSVPTFYREWFFFLSLWGLYVLCLDRFREDWLRPVLWLASLNATINVFFAELQTLGTVDIFGSLNLILPTPGNYIGNTGQQNMFGLWLAMTALGSVFIYLRHGLKETRGLGRFFAATNLLMLPVILWGLWNSTSRSAILSLAVGIFLMAAMIVAGRDRSRLRRLGICVVLMVIVLGASINLNQARSGALISKTMDMVQNANTVGGRDGIWKTSWTMAIEEPLKGFGLGQYKLNYLQAQRAAFERYPDLNWQYTNWAHNEYLQWLCEAGIVGFVLLMGMILWWGWAFMGYVWRHRGTPFPDGVLWGASFMGVMLFNALWTRPFHRIENSIWISLAFAVSNRHIMADMIGKPSFLSNPRGYRALGVIMASISLWGMAFLWQGIEADVLLRQAVSSRTALVQRALMEKATNSLMARDIAERQLAYHYIAYGEAAQDPEALAEGLNRLFSVFRSEPNAEDLRKLLDWSGRLKKQDMLRYLVTFLKPGTYRVEPPQ</sequence>
<evidence type="ECO:0000313" key="8">
    <source>
        <dbReference type="Proteomes" id="UP000193355"/>
    </source>
</evidence>
<evidence type="ECO:0000256" key="3">
    <source>
        <dbReference type="ARBA" id="ARBA00022989"/>
    </source>
</evidence>
<proteinExistence type="predicted"/>
<evidence type="ECO:0000256" key="4">
    <source>
        <dbReference type="ARBA" id="ARBA00023136"/>
    </source>
</evidence>
<feature type="transmembrane region" description="Helical" evidence="5">
    <location>
        <begin position="125"/>
        <end position="154"/>
    </location>
</feature>
<feature type="transmembrane region" description="Helical" evidence="5">
    <location>
        <begin position="251"/>
        <end position="269"/>
    </location>
</feature>